<dbReference type="EMBL" id="BTGU01018162">
    <property type="protein sequence ID" value="GMN72742.1"/>
    <property type="molecule type" value="Genomic_DNA"/>
</dbReference>
<organism evidence="2 3">
    <name type="scientific">Ficus carica</name>
    <name type="common">Common fig</name>
    <dbReference type="NCBI Taxonomy" id="3494"/>
    <lineage>
        <taxon>Eukaryota</taxon>
        <taxon>Viridiplantae</taxon>
        <taxon>Streptophyta</taxon>
        <taxon>Embryophyta</taxon>
        <taxon>Tracheophyta</taxon>
        <taxon>Spermatophyta</taxon>
        <taxon>Magnoliopsida</taxon>
        <taxon>eudicotyledons</taxon>
        <taxon>Gunneridae</taxon>
        <taxon>Pentapetalae</taxon>
        <taxon>rosids</taxon>
        <taxon>fabids</taxon>
        <taxon>Rosales</taxon>
        <taxon>Moraceae</taxon>
        <taxon>Ficeae</taxon>
        <taxon>Ficus</taxon>
    </lineage>
</organism>
<accession>A0AA88JHX3</accession>
<keyword evidence="3" id="KW-1185">Reference proteome</keyword>
<comment type="caution">
    <text evidence="2">The sequence shown here is derived from an EMBL/GenBank/DDBJ whole genome shotgun (WGS) entry which is preliminary data.</text>
</comment>
<reference evidence="2" key="1">
    <citation type="submission" date="2023-07" db="EMBL/GenBank/DDBJ databases">
        <title>draft genome sequence of fig (Ficus carica).</title>
        <authorList>
            <person name="Takahashi T."/>
            <person name="Nishimura K."/>
        </authorList>
    </citation>
    <scope>NUCLEOTIDE SEQUENCE</scope>
</reference>
<feature type="transmembrane region" description="Helical" evidence="1">
    <location>
        <begin position="57"/>
        <end position="80"/>
    </location>
</feature>
<gene>
    <name evidence="2" type="ORF">TIFTF001_055658</name>
</gene>
<protein>
    <submittedName>
        <fullName evidence="2">Uncharacterized protein</fullName>
    </submittedName>
</protein>
<name>A0AA88JHX3_FICCA</name>
<sequence>MFFSGADFSLSLNLFLGRIDIDFSVSSRSGHSLRHEQALSQPEERVATLGFVRKVEIYYFAIAVVTEAEVAAAVAVAVAWS</sequence>
<keyword evidence="1" id="KW-0812">Transmembrane</keyword>
<evidence type="ECO:0000313" key="3">
    <source>
        <dbReference type="Proteomes" id="UP001187192"/>
    </source>
</evidence>
<evidence type="ECO:0000256" key="1">
    <source>
        <dbReference type="SAM" id="Phobius"/>
    </source>
</evidence>
<dbReference type="AlphaFoldDB" id="A0AA88JHX3"/>
<dbReference type="Proteomes" id="UP001187192">
    <property type="component" value="Unassembled WGS sequence"/>
</dbReference>
<keyword evidence="1" id="KW-1133">Transmembrane helix</keyword>
<proteinExistence type="predicted"/>
<keyword evidence="1" id="KW-0472">Membrane</keyword>
<evidence type="ECO:0000313" key="2">
    <source>
        <dbReference type="EMBL" id="GMN72742.1"/>
    </source>
</evidence>